<evidence type="ECO:0008006" key="2">
    <source>
        <dbReference type="Google" id="ProtNLM"/>
    </source>
</evidence>
<evidence type="ECO:0000313" key="1">
    <source>
        <dbReference type="EMBL" id="CAD8390418.1"/>
    </source>
</evidence>
<dbReference type="SUPFAM" id="SSF51197">
    <property type="entry name" value="Clavaminate synthase-like"/>
    <property type="match status" value="1"/>
</dbReference>
<dbReference type="InterPro" id="IPR008775">
    <property type="entry name" value="Phytyl_CoA_dOase-like"/>
</dbReference>
<proteinExistence type="predicted"/>
<gene>
    <name evidence="1" type="ORF">PBAH0796_LOCUS33560</name>
</gene>
<organism evidence="1">
    <name type="scientific">Pyrodinium bahamense</name>
    <dbReference type="NCBI Taxonomy" id="73915"/>
    <lineage>
        <taxon>Eukaryota</taxon>
        <taxon>Sar</taxon>
        <taxon>Alveolata</taxon>
        <taxon>Dinophyceae</taxon>
        <taxon>Gonyaulacales</taxon>
        <taxon>Pyrocystaceae</taxon>
        <taxon>Pyrodinium</taxon>
    </lineage>
</organism>
<reference evidence="1" key="1">
    <citation type="submission" date="2021-01" db="EMBL/GenBank/DDBJ databases">
        <authorList>
            <person name="Corre E."/>
            <person name="Pelletier E."/>
            <person name="Niang G."/>
            <person name="Scheremetjew M."/>
            <person name="Finn R."/>
            <person name="Kale V."/>
            <person name="Holt S."/>
            <person name="Cochrane G."/>
            <person name="Meng A."/>
            <person name="Brown T."/>
            <person name="Cohen L."/>
        </authorList>
    </citation>
    <scope>NUCLEOTIDE SEQUENCE</scope>
    <source>
        <strain evidence="1">Pbaha01</strain>
    </source>
</reference>
<dbReference type="AlphaFoldDB" id="A0A7S0BDN1"/>
<dbReference type="EMBL" id="HBEG01055078">
    <property type="protein sequence ID" value="CAD8390418.1"/>
    <property type="molecule type" value="Transcribed_RNA"/>
</dbReference>
<accession>A0A7S0BDN1</accession>
<name>A0A7S0BDN1_9DINO</name>
<dbReference type="Pfam" id="PF05721">
    <property type="entry name" value="PhyH"/>
    <property type="match status" value="1"/>
</dbReference>
<dbReference type="Gene3D" id="2.60.120.620">
    <property type="entry name" value="q2cbj1_9rhob like domain"/>
    <property type="match status" value="1"/>
</dbReference>
<sequence length="248" mass="27859">MALLRDGPWSALAADALQATSVGVSEAPVFGVTGREPEARKGAWHQDRSMYAGPRKMVSLWLPLTEAPHGMEFLRGSHRVRTELTLRCNRSREGPWGERLIDHACSQSFVKERLEPTLGHASHWWIDLRPGDGVLFDGELTHRGVAWARPRVAVAMRFVLMPDSQPCNELSDTFRVYPRSPNAFACVHQHALPRPHWLWPWLDDRLPNDDDWGSLSWAARSLRRAVAAVSAAAFFATEEDVLIARAQA</sequence>
<protein>
    <recommendedName>
        <fullName evidence="2">Phytanoyl-CoA dioxygenase</fullName>
    </recommendedName>
</protein>